<dbReference type="InterPro" id="IPR051715">
    <property type="entry name" value="Intimin-Invasin_domain"/>
</dbReference>
<dbReference type="PANTHER" id="PTHR39576:SF2">
    <property type="entry name" value="ATTACHING AND EFFACING PROTEIN HOMOLOG-RELATED"/>
    <property type="match status" value="1"/>
</dbReference>
<dbReference type="Pfam" id="PF11924">
    <property type="entry name" value="IAT_beta"/>
    <property type="match status" value="1"/>
</dbReference>
<dbReference type="Gene3D" id="2.40.160.160">
    <property type="entry name" value="Inverse autotransporter, beta-domain"/>
    <property type="match status" value="1"/>
</dbReference>
<comment type="similarity">
    <text evidence="1">Belongs to the intimin/invasin family.</text>
</comment>
<dbReference type="InterPro" id="IPR038177">
    <property type="entry name" value="IAT_beta_sf"/>
</dbReference>
<dbReference type="PANTHER" id="PTHR39576">
    <property type="entry name" value="ATTACHING AND EFFACING PROTEIN HOMOLOG-RELATED-RELATED"/>
    <property type="match status" value="1"/>
</dbReference>
<dbReference type="AlphaFoldDB" id="A0A1W1D8X5"/>
<reference evidence="3" key="1">
    <citation type="submission" date="2016-10" db="EMBL/GenBank/DDBJ databases">
        <authorList>
            <person name="de Groot N.N."/>
        </authorList>
    </citation>
    <scope>NUCLEOTIDE SEQUENCE</scope>
</reference>
<organism evidence="3">
    <name type="scientific">hydrothermal vent metagenome</name>
    <dbReference type="NCBI Taxonomy" id="652676"/>
    <lineage>
        <taxon>unclassified sequences</taxon>
        <taxon>metagenomes</taxon>
        <taxon>ecological metagenomes</taxon>
    </lineage>
</organism>
<evidence type="ECO:0000256" key="1">
    <source>
        <dbReference type="ARBA" id="ARBA00010116"/>
    </source>
</evidence>
<evidence type="ECO:0000313" key="3">
    <source>
        <dbReference type="EMBL" id="SFV77071.1"/>
    </source>
</evidence>
<evidence type="ECO:0000259" key="2">
    <source>
        <dbReference type="Pfam" id="PF11924"/>
    </source>
</evidence>
<feature type="domain" description="Inverse autotransporter beta-domain" evidence="2">
    <location>
        <begin position="26"/>
        <end position="295"/>
    </location>
</feature>
<sequence length="310" mass="33923">MSNKIKTTALSAAVTLALGLSFVANAQTAGEVVNSLKNKAVNATESLLNGSLNDFANQFGEGNTEISVYDVEGGDAEYSIVTVQPLSQTEDKSETVFFQGSVYSFKNHGQKRPTLNLGVGKRWLSEDKSEITGINLFYDFESKSKHSRASLGAEYKHSAFEANANAYWGVSSKKSVTINGVAENEEVLDGYDVNVKGQVPYLPWAKVTGTHYKWKRDTKGDIEGGTVGIELKLNSATTLEAGFQDDNAMDKSDFVKLTYKFGTDNKSTNFTADSVAFRDGADMTDRLLDKVKRQNKIITSRGVTMRVVKR</sequence>
<name>A0A1W1D8X5_9ZZZZ</name>
<dbReference type="InterPro" id="IPR024519">
    <property type="entry name" value="IAT_beta"/>
</dbReference>
<protein>
    <submittedName>
        <fullName evidence="3">Adhesin-like protein</fullName>
    </submittedName>
</protein>
<proteinExistence type="inferred from homology"/>
<dbReference type="EMBL" id="FPHR01000016">
    <property type="protein sequence ID" value="SFV77071.1"/>
    <property type="molecule type" value="Genomic_DNA"/>
</dbReference>
<dbReference type="GO" id="GO:0009279">
    <property type="term" value="C:cell outer membrane"/>
    <property type="evidence" value="ECO:0007669"/>
    <property type="project" value="TreeGrafter"/>
</dbReference>
<accession>A0A1W1D8X5</accession>
<gene>
    <name evidence="3" type="ORF">MNB_SUP05-4-1035</name>
</gene>